<evidence type="ECO:0000313" key="4">
    <source>
        <dbReference type="EMBL" id="WML86768.1"/>
    </source>
</evidence>
<feature type="signal peptide" evidence="1">
    <location>
        <begin position="1"/>
        <end position="24"/>
    </location>
</feature>
<organism evidence="4">
    <name type="scientific">Thiothrix subterranea</name>
    <dbReference type="NCBI Taxonomy" id="2735563"/>
    <lineage>
        <taxon>Bacteria</taxon>
        <taxon>Pseudomonadati</taxon>
        <taxon>Pseudomonadota</taxon>
        <taxon>Gammaproteobacteria</taxon>
        <taxon>Thiotrichales</taxon>
        <taxon>Thiotrichaceae</taxon>
        <taxon>Thiothrix</taxon>
    </lineage>
</organism>
<evidence type="ECO:0000259" key="3">
    <source>
        <dbReference type="Pfam" id="PF21304"/>
    </source>
</evidence>
<name>A0AA51QX04_9GAMM</name>
<dbReference type="Gene3D" id="3.30.1370.120">
    <property type="match status" value="1"/>
</dbReference>
<keyword evidence="1" id="KW-0732">Signal</keyword>
<gene>
    <name evidence="4" type="ORF">RCG00_21110</name>
</gene>
<dbReference type="InterPro" id="IPR025392">
    <property type="entry name" value="DUF4124"/>
</dbReference>
<dbReference type="RefSeq" id="WP_308871956.1">
    <property type="nucleotide sequence ID" value="NZ_CP133217.1"/>
</dbReference>
<dbReference type="Proteomes" id="UP001229862">
    <property type="component" value="Chromosome"/>
</dbReference>
<evidence type="ECO:0000256" key="1">
    <source>
        <dbReference type="SAM" id="SignalP"/>
    </source>
</evidence>
<protein>
    <recommendedName>
        <fullName evidence="5">DUF4124 domain-containing protein</fullName>
    </recommendedName>
</protein>
<sequence>MHDTFFTFRWAIVSLLLLGSHAIAAPVPWKTDNYSHFSDQEPLPELLKTLASLQDLPIVVSPKVKEVVSLHLQNRKPQDIFNELVKNYGLIWYYDKEALFVYKEEEVQSASVSMQKMSPQEFTNALKRLEVLEERFQWKVSEVDNIIYLTGPERFVSTVLDMAKVMDTQNLARRQVYRWKDKDGVVNYSSEDPVGGMGAEFDVKTDEKFPGFDVVDVVKNKKQAE</sequence>
<evidence type="ECO:0008006" key="5">
    <source>
        <dbReference type="Google" id="ProtNLM"/>
    </source>
</evidence>
<accession>A0AA51QX04</accession>
<dbReference type="EMBL" id="CP133217">
    <property type="protein sequence ID" value="WML86768.1"/>
    <property type="molecule type" value="Genomic_DNA"/>
</dbReference>
<dbReference type="InterPro" id="IPR049034">
    <property type="entry name" value="T3S_SPI-1_N0"/>
</dbReference>
<feature type="chain" id="PRO_5041232528" description="DUF4124 domain-containing protein" evidence="1">
    <location>
        <begin position="25"/>
        <end position="225"/>
    </location>
</feature>
<reference evidence="4" key="1">
    <citation type="submission" date="2023-08" db="EMBL/GenBank/DDBJ databases">
        <title>New molecular markers tilS and rpoB for phylogenetic and monitoring studies of the genus Thiothrix biodiversity.</title>
        <authorList>
            <person name="Ravin N.V."/>
            <person name="Smolyakov D."/>
            <person name="Markov N.D."/>
            <person name="Beletsky A.V."/>
            <person name="Mardanov A.V."/>
            <person name="Rudenko T.S."/>
            <person name="Grabovich M.Y."/>
        </authorList>
    </citation>
    <scope>NUCLEOTIDE SEQUENCE</scope>
    <source>
        <strain evidence="4">DNT52</strain>
    </source>
</reference>
<dbReference type="AlphaFoldDB" id="A0AA51QX04"/>
<dbReference type="Pfam" id="PF13511">
    <property type="entry name" value="DUF4124"/>
    <property type="match status" value="1"/>
</dbReference>
<dbReference type="Gene3D" id="3.55.50.30">
    <property type="match status" value="1"/>
</dbReference>
<proteinExistence type="predicted"/>
<feature type="domain" description="SPI-1 type 3 secretion system secretin N0" evidence="3">
    <location>
        <begin position="40"/>
        <end position="102"/>
    </location>
</feature>
<dbReference type="Pfam" id="PF21304">
    <property type="entry name" value="T3S_SPI-1_N0"/>
    <property type="match status" value="1"/>
</dbReference>
<feature type="domain" description="DUF4124" evidence="2">
    <location>
        <begin position="174"/>
        <end position="191"/>
    </location>
</feature>
<evidence type="ECO:0000259" key="2">
    <source>
        <dbReference type="Pfam" id="PF13511"/>
    </source>
</evidence>
<dbReference type="InterPro" id="IPR038591">
    <property type="entry name" value="NolW-like_sf"/>
</dbReference>